<dbReference type="SUPFAM" id="SSF51306">
    <property type="entry name" value="LexA/Signal peptidase"/>
    <property type="match status" value="1"/>
</dbReference>
<proteinExistence type="predicted"/>
<dbReference type="AlphaFoldDB" id="A0AAV6HPW1"/>
<dbReference type="InterPro" id="IPR011112">
    <property type="entry name" value="Rho-like_N"/>
</dbReference>
<dbReference type="InterPro" id="IPR019533">
    <property type="entry name" value="Peptidase_S26"/>
</dbReference>
<gene>
    <name evidence="3" type="ORF">RHGRI_035852</name>
</gene>
<name>A0AAV6HPW1_9ERIC</name>
<dbReference type="GO" id="GO:0006353">
    <property type="term" value="P:DNA-templated transcription termination"/>
    <property type="evidence" value="ECO:0007669"/>
    <property type="project" value="InterPro"/>
</dbReference>
<feature type="domain" description="Rho termination factor-like N-terminal" evidence="2">
    <location>
        <begin position="508"/>
        <end position="545"/>
    </location>
</feature>
<dbReference type="CDD" id="cd06530">
    <property type="entry name" value="S26_SPase_I"/>
    <property type="match status" value="1"/>
</dbReference>
<comment type="caution">
    <text evidence="3">The sequence shown here is derived from an EMBL/GenBank/DDBJ whole genome shotgun (WGS) entry which is preliminary data.</text>
</comment>
<protein>
    <recommendedName>
        <fullName evidence="2">Rho termination factor-like N-terminal domain-containing protein</fullName>
    </recommendedName>
</protein>
<dbReference type="InterPro" id="IPR053307">
    <property type="entry name" value="Mitochondrial_IM_protease"/>
</dbReference>
<feature type="compositionally biased region" description="Basic and acidic residues" evidence="1">
    <location>
        <begin position="400"/>
        <end position="414"/>
    </location>
</feature>
<evidence type="ECO:0000256" key="1">
    <source>
        <dbReference type="SAM" id="MobiDB-lite"/>
    </source>
</evidence>
<dbReference type="PANTHER" id="PTHR47040:SF1">
    <property type="entry name" value="MITOCHONDRIAL ATP-INDEPENDENT INNER MEMBRANE PROTEASE SUBUNIT 2"/>
    <property type="match status" value="1"/>
</dbReference>
<sequence>MVSLSTWVRYIAHKFDYSVSLSWKSYKRGQISETEVGDAIWKTLFQGKLTFLHWNKGEEMAPTIAGQGGTLLVRKIPAADPKHVFVGDVVVLKDPEKSDNYLVRRLAAIEGFEMVSTDEKDEPFVLETDQCWVSSDNETLKAKNFNSGRHMFDKMTVCVSPVGLGIMAPENPMGYGLTDGRFLPCSGVSGRNASSSPCSSRRPYKTLTHLKTAPVKCTSSRMSIVCNFSRENKRGFSRNRNNRKDDENGFESLDESDDILSSKNGTISSASNPSRYQPTSTPESKQNEVLELFKKIQIQVRERDAAKGDKKKKTELNQPHGKDDEPVENILKILRENRSKTGKTGRSSSGSNRGIILEEPESNGVLEKEKSTLDSILDQSEQNGTFERKESLTSSNSRNNLKDKAQGHGRESPTFRRPVSKFQRRSPVPQVKDQPIPSDSVTDTWVNGKSEMLHPDPETNYSGIEMEPEPGFSEGIVFDGMLEEEDSEILEGYGDDEVEEDKPMIDEDFSGMKLPELRALAKSRGVKGISKLKKRELVELLSAGGST</sequence>
<dbReference type="SMART" id="SM00959">
    <property type="entry name" value="Rho_N"/>
    <property type="match status" value="1"/>
</dbReference>
<dbReference type="EMBL" id="JACTNZ010000013">
    <property type="protein sequence ID" value="KAG5514581.1"/>
    <property type="molecule type" value="Genomic_DNA"/>
</dbReference>
<feature type="region of interest" description="Disordered" evidence="1">
    <location>
        <begin position="301"/>
        <end position="473"/>
    </location>
</feature>
<feature type="compositionally biased region" description="Basic and acidic residues" evidence="1">
    <location>
        <begin position="301"/>
        <end position="324"/>
    </location>
</feature>
<evidence type="ECO:0000313" key="3">
    <source>
        <dbReference type="EMBL" id="KAG5514581.1"/>
    </source>
</evidence>
<feature type="compositionally biased region" description="Polar residues" evidence="1">
    <location>
        <begin position="437"/>
        <end position="447"/>
    </location>
</feature>
<accession>A0AAV6HPW1</accession>
<dbReference type="GO" id="GO:0006465">
    <property type="term" value="P:signal peptide processing"/>
    <property type="evidence" value="ECO:0007669"/>
    <property type="project" value="InterPro"/>
</dbReference>
<feature type="region of interest" description="Disordered" evidence="1">
    <location>
        <begin position="234"/>
        <end position="288"/>
    </location>
</feature>
<evidence type="ECO:0000313" key="4">
    <source>
        <dbReference type="Proteomes" id="UP000823749"/>
    </source>
</evidence>
<evidence type="ECO:0000259" key="2">
    <source>
        <dbReference type="SMART" id="SM00959"/>
    </source>
</evidence>
<organism evidence="3 4">
    <name type="scientific">Rhododendron griersonianum</name>
    <dbReference type="NCBI Taxonomy" id="479676"/>
    <lineage>
        <taxon>Eukaryota</taxon>
        <taxon>Viridiplantae</taxon>
        <taxon>Streptophyta</taxon>
        <taxon>Embryophyta</taxon>
        <taxon>Tracheophyta</taxon>
        <taxon>Spermatophyta</taxon>
        <taxon>Magnoliopsida</taxon>
        <taxon>eudicotyledons</taxon>
        <taxon>Gunneridae</taxon>
        <taxon>Pentapetalae</taxon>
        <taxon>asterids</taxon>
        <taxon>Ericales</taxon>
        <taxon>Ericaceae</taxon>
        <taxon>Ericoideae</taxon>
        <taxon>Rhodoreae</taxon>
        <taxon>Rhododendron</taxon>
    </lineage>
</organism>
<feature type="compositionally biased region" description="Low complexity" evidence="1">
    <location>
        <begin position="342"/>
        <end position="351"/>
    </location>
</feature>
<feature type="compositionally biased region" description="Polar residues" evidence="1">
    <location>
        <begin position="373"/>
        <end position="385"/>
    </location>
</feature>
<keyword evidence="4" id="KW-1185">Reference proteome</keyword>
<reference evidence="3 4" key="1">
    <citation type="submission" date="2020-08" db="EMBL/GenBank/DDBJ databases">
        <title>Plant Genome Project.</title>
        <authorList>
            <person name="Zhang R.-G."/>
        </authorList>
    </citation>
    <scope>NUCLEOTIDE SEQUENCE [LARGE SCALE GENOMIC DNA]</scope>
    <source>
        <strain evidence="3">WSP0</strain>
        <tissue evidence="3">Leaf</tissue>
    </source>
</reference>
<dbReference type="Pfam" id="PF07498">
    <property type="entry name" value="Rho_N"/>
    <property type="match status" value="1"/>
</dbReference>
<dbReference type="InterPro" id="IPR036286">
    <property type="entry name" value="LexA/Signal_pep-like_sf"/>
</dbReference>
<dbReference type="PANTHER" id="PTHR47040">
    <property type="entry name" value="OSJNBA0068L06.9 PROTEIN"/>
    <property type="match status" value="1"/>
</dbReference>
<feature type="compositionally biased region" description="Acidic residues" evidence="1">
    <location>
        <begin position="248"/>
        <end position="258"/>
    </location>
</feature>
<dbReference type="GO" id="GO:0004252">
    <property type="term" value="F:serine-type endopeptidase activity"/>
    <property type="evidence" value="ECO:0007669"/>
    <property type="project" value="InterPro"/>
</dbReference>
<feature type="compositionally biased region" description="Polar residues" evidence="1">
    <location>
        <begin position="263"/>
        <end position="284"/>
    </location>
</feature>
<dbReference type="Proteomes" id="UP000823749">
    <property type="component" value="Chromosome 13"/>
</dbReference>